<dbReference type="Proteomes" id="UP000015464">
    <property type="component" value="Unassembled WGS sequence"/>
</dbReference>
<feature type="compositionally biased region" description="Basic and acidic residues" evidence="4">
    <location>
        <begin position="299"/>
        <end position="311"/>
    </location>
</feature>
<dbReference type="AlphaFoldDB" id="S9XC69"/>
<sequence length="996" mass="112043">MNTEHQSPLMDSGEAVNNVEFSENDNSPNDLLETPRTRVKRMLAKFDDEYEPGATIIEKDIPSKDVGDDRNTQMDKDLQSKFGSAYERVKRQLQNEKKINNTSEKENHMDESLRNDSDNSQRTPILSSPVEQDSAQALPLDRESRLKQLVEKKKKELKSQQEDLFNLEGDTDGNDGSSGADSNQEDLGYESKSYGMERGYRKASRKALLELHQNTARLTREVAREPEIKIGKKVTINDFFDKIGFKPKTQSGIDMSNESPSAQKTPNEMSTEKKVVANHEEEGKNNADPLTPNDSSENITDKGMEPGELKLPDLGQSSLFNNMFPKETPPKLSIKEKIQRLSKNIYTGTSDSDSDLEIETRPKTVTLDTIQSVKSSENIDTVADRLKRLAGIRSPSKRNAKLEEKGFNFKEFNRDLMKRAAMMSKAEREETEKELESQGLLASGSEKDEEEQLGFVERARKEAERIRQKEQELDGGKSSDEDEEISSDGVPSDKAPKTLISDVIIQATQSESTDTSLKKRKNNRVVLDDDEMDEQDYSSSDMRVVDSDNEDDLRIHDFSQSSKECKEEKETKEDSSAFYLQGMLPSDSQLSIIDANFSQPPPRWALSNSTQLEDETQPTQIDAVVPTQVDSSVPTQVDATKKDEPSHLVKTQVDNDNHEATALPKRNLLQRRPNDADSNVPFTEFVEDQAEESEDEYAGLGGASEDEDGNEELEPEIKNMIDDETKLKKEEIASMAQYARDQEIDRDSKLVEQLMKDVTTGGLRKRRRNNVGLLDDSEDDDDEHSEIRREKLKELRRRKLMEHENLEILGGEKRKAFLATVEDNLLNTTDNLKWLDNNDEDSGIGSSELGEERPGSDPAEIDADEDAIREEDELLEKASRNYVDRSELSKTISKTSLNGKDDIVLPATLKAMMQKSKRNKVDQGVDDISSSNSKTSTLVSSTQRTSGRKFKGLMQVSNSNNKQKSQTFGTQATSTSSAIPNKPNLLASLNNFTDFD</sequence>
<evidence type="ECO:0000256" key="3">
    <source>
        <dbReference type="ARBA" id="ARBA00023242"/>
    </source>
</evidence>
<keyword evidence="2" id="KW-0597">Phosphoprotein</keyword>
<dbReference type="GO" id="GO:0031573">
    <property type="term" value="P:mitotic intra-S DNA damage checkpoint signaling"/>
    <property type="evidence" value="ECO:0007669"/>
    <property type="project" value="EnsemblFungi"/>
</dbReference>
<feature type="region of interest" description="Disordered" evidence="4">
    <location>
        <begin position="832"/>
        <end position="866"/>
    </location>
</feature>
<dbReference type="InterPro" id="IPR024146">
    <property type="entry name" value="Claspin"/>
</dbReference>
<protein>
    <submittedName>
        <fullName evidence="6">Mediator-replication checkpoint 1</fullName>
    </submittedName>
</protein>
<name>S9XC69_SCHCR</name>
<feature type="compositionally biased region" description="Polar residues" evidence="4">
    <location>
        <begin position="955"/>
        <end position="979"/>
    </location>
</feature>
<feature type="region of interest" description="Disordered" evidence="4">
    <location>
        <begin position="915"/>
        <end position="985"/>
    </location>
</feature>
<dbReference type="GO" id="GO:0033314">
    <property type="term" value="P:mitotic DNA replication checkpoint signaling"/>
    <property type="evidence" value="ECO:0007669"/>
    <property type="project" value="EnsemblFungi"/>
</dbReference>
<feature type="compositionally biased region" description="Basic and acidic residues" evidence="4">
    <location>
        <begin position="457"/>
        <end position="479"/>
    </location>
</feature>
<dbReference type="eggNOG" id="ENOG502QSP5">
    <property type="taxonomic scope" value="Eukaryota"/>
</dbReference>
<keyword evidence="7" id="KW-1185">Reference proteome</keyword>
<dbReference type="GO" id="GO:0005634">
    <property type="term" value="C:nucleus"/>
    <property type="evidence" value="ECO:0007669"/>
    <property type="project" value="UniProtKB-SubCell"/>
</dbReference>
<dbReference type="GO" id="GO:0000403">
    <property type="term" value="F:Y-form DNA binding"/>
    <property type="evidence" value="ECO:0007669"/>
    <property type="project" value="EnsemblFungi"/>
</dbReference>
<feature type="region of interest" description="Disordered" evidence="4">
    <location>
        <begin position="247"/>
        <end position="313"/>
    </location>
</feature>
<keyword evidence="3" id="KW-0539">Nucleus</keyword>
<feature type="compositionally biased region" description="Basic and acidic residues" evidence="4">
    <location>
        <begin position="270"/>
        <end position="285"/>
    </location>
</feature>
<comment type="subcellular location">
    <subcellularLocation>
        <location evidence="1">Nucleus</location>
    </subcellularLocation>
</comment>
<feature type="compositionally biased region" description="Low complexity" evidence="4">
    <location>
        <begin position="929"/>
        <end position="942"/>
    </location>
</feature>
<feature type="compositionally biased region" description="Basic and acidic residues" evidence="4">
    <location>
        <begin position="552"/>
        <end position="575"/>
    </location>
</feature>
<proteinExistence type="predicted"/>
<gene>
    <name evidence="6" type="ORF">SPOG_02572</name>
</gene>
<evidence type="ECO:0000313" key="7">
    <source>
        <dbReference type="Proteomes" id="UP000015464"/>
    </source>
</evidence>
<dbReference type="GO" id="GO:0000405">
    <property type="term" value="F:bubble DNA binding"/>
    <property type="evidence" value="ECO:0007669"/>
    <property type="project" value="EnsemblFungi"/>
</dbReference>
<evidence type="ECO:0000256" key="2">
    <source>
        <dbReference type="ARBA" id="ARBA00022553"/>
    </source>
</evidence>
<dbReference type="GO" id="GO:0090001">
    <property type="term" value="P:replication fork arrest at tRNA locus"/>
    <property type="evidence" value="ECO:0007669"/>
    <property type="project" value="EnsemblFungi"/>
</dbReference>
<feature type="compositionally biased region" description="Polar residues" evidence="4">
    <location>
        <begin position="506"/>
        <end position="515"/>
    </location>
</feature>
<reference evidence="6 7" key="1">
    <citation type="journal article" date="2011" name="Science">
        <title>Comparative functional genomics of the fission yeasts.</title>
        <authorList>
            <person name="Rhind N."/>
            <person name="Chen Z."/>
            <person name="Yassour M."/>
            <person name="Thompson D.A."/>
            <person name="Haas B.J."/>
            <person name="Habib N."/>
            <person name="Wapinski I."/>
            <person name="Roy S."/>
            <person name="Lin M.F."/>
            <person name="Heiman D.I."/>
            <person name="Young S.K."/>
            <person name="Furuya K."/>
            <person name="Guo Y."/>
            <person name="Pidoux A."/>
            <person name="Chen H.M."/>
            <person name="Robbertse B."/>
            <person name="Goldberg J.M."/>
            <person name="Aoki K."/>
            <person name="Bayne E.H."/>
            <person name="Berlin A.M."/>
            <person name="Desjardins C.A."/>
            <person name="Dobbs E."/>
            <person name="Dukaj L."/>
            <person name="Fan L."/>
            <person name="FitzGerald M.G."/>
            <person name="French C."/>
            <person name="Gujja S."/>
            <person name="Hansen K."/>
            <person name="Keifenheim D."/>
            <person name="Levin J.Z."/>
            <person name="Mosher R.A."/>
            <person name="Mueller C.A."/>
            <person name="Pfiffner J."/>
            <person name="Priest M."/>
            <person name="Russ C."/>
            <person name="Smialowska A."/>
            <person name="Swoboda P."/>
            <person name="Sykes S.M."/>
            <person name="Vaughn M."/>
            <person name="Vengrova S."/>
            <person name="Yoder R."/>
            <person name="Zeng Q."/>
            <person name="Allshire R."/>
            <person name="Baulcombe D."/>
            <person name="Birren B.W."/>
            <person name="Brown W."/>
            <person name="Ekwall K."/>
            <person name="Kellis M."/>
            <person name="Leatherwood J."/>
            <person name="Levin H."/>
            <person name="Margalit H."/>
            <person name="Martienssen R."/>
            <person name="Nieduszynski C.A."/>
            <person name="Spatafora J.W."/>
            <person name="Friedman N."/>
            <person name="Dalgaard J.Z."/>
            <person name="Baumann P."/>
            <person name="Niki H."/>
            <person name="Regev A."/>
            <person name="Nusbaum C."/>
        </authorList>
    </citation>
    <scope>NUCLEOTIDE SEQUENCE [LARGE SCALE GENOMIC DNA]</scope>
    <source>
        <strain evidence="7">OY26 / ATCC MYA-4695 / CBS 11777 / NBRC 106824 / NRRL Y48691</strain>
    </source>
</reference>
<dbReference type="OMA" id="NPHEIRE"/>
<dbReference type="PANTHER" id="PTHR14396">
    <property type="entry name" value="CLASPIN"/>
    <property type="match status" value="1"/>
</dbReference>
<feature type="compositionally biased region" description="Basic and acidic residues" evidence="4">
    <location>
        <begin position="425"/>
        <end position="436"/>
    </location>
</feature>
<feature type="compositionally biased region" description="Polar residues" evidence="4">
    <location>
        <begin position="628"/>
        <end position="638"/>
    </location>
</feature>
<dbReference type="RefSeq" id="XP_013023968.1">
    <property type="nucleotide sequence ID" value="XM_013168514.1"/>
</dbReference>
<feature type="compositionally biased region" description="Polar residues" evidence="4">
    <location>
        <begin position="248"/>
        <end position="269"/>
    </location>
</feature>
<feature type="compositionally biased region" description="Polar residues" evidence="4">
    <location>
        <begin position="120"/>
        <end position="135"/>
    </location>
</feature>
<dbReference type="GO" id="GO:0007095">
    <property type="term" value="P:mitotic G2 DNA damage checkpoint signaling"/>
    <property type="evidence" value="ECO:0007669"/>
    <property type="project" value="TreeGrafter"/>
</dbReference>
<feature type="compositionally biased region" description="Acidic residues" evidence="4">
    <location>
        <begin position="775"/>
        <end position="784"/>
    </location>
</feature>
<feature type="region of interest" description="Disordered" evidence="4">
    <location>
        <begin position="49"/>
        <end position="194"/>
    </location>
</feature>
<feature type="region of interest" description="Disordered" evidence="4">
    <location>
        <begin position="591"/>
        <end position="714"/>
    </location>
</feature>
<feature type="compositionally biased region" description="Acidic residues" evidence="4">
    <location>
        <begin position="685"/>
        <end position="697"/>
    </location>
</feature>
<feature type="region of interest" description="Disordered" evidence="4">
    <location>
        <begin position="421"/>
        <end position="577"/>
    </location>
</feature>
<dbReference type="GO" id="GO:0031582">
    <property type="term" value="P:replication fork arrest at rDNA repeats"/>
    <property type="evidence" value="ECO:0007669"/>
    <property type="project" value="EnsemblFungi"/>
</dbReference>
<dbReference type="PANTHER" id="PTHR14396:SF10">
    <property type="entry name" value="CLASPIN"/>
    <property type="match status" value="1"/>
</dbReference>
<dbReference type="InterPro" id="IPR018564">
    <property type="entry name" value="Repl_chkpnt_MRC1_dom"/>
</dbReference>
<dbReference type="GO" id="GO:0010997">
    <property type="term" value="F:anaphase-promoting complex binding"/>
    <property type="evidence" value="ECO:0007669"/>
    <property type="project" value="TreeGrafter"/>
</dbReference>
<feature type="region of interest" description="Disordered" evidence="4">
    <location>
        <begin position="758"/>
        <end position="787"/>
    </location>
</feature>
<evidence type="ECO:0000256" key="1">
    <source>
        <dbReference type="ARBA" id="ARBA00004123"/>
    </source>
</evidence>
<dbReference type="GO" id="GO:0035591">
    <property type="term" value="F:signaling adaptor activity"/>
    <property type="evidence" value="ECO:0007669"/>
    <property type="project" value="EnsemblFungi"/>
</dbReference>
<dbReference type="GeneID" id="25036895"/>
<dbReference type="Pfam" id="PF09444">
    <property type="entry name" value="MRC1"/>
    <property type="match status" value="1"/>
</dbReference>
<feature type="domain" description="DNA replication checkpoint mediator MRC1" evidence="5">
    <location>
        <begin position="683"/>
        <end position="819"/>
    </location>
</feature>
<feature type="compositionally biased region" description="Basic and acidic residues" evidence="4">
    <location>
        <begin position="639"/>
        <end position="659"/>
    </location>
</feature>
<dbReference type="GO" id="GO:0070337">
    <property type="term" value="F:3'-flap-structured DNA binding"/>
    <property type="evidence" value="ECO:0007669"/>
    <property type="project" value="EnsemblFungi"/>
</dbReference>
<dbReference type="GO" id="GO:1902975">
    <property type="term" value="P:mitotic DNA replication initiation"/>
    <property type="evidence" value="ECO:0007669"/>
    <property type="project" value="EnsemblFungi"/>
</dbReference>
<evidence type="ECO:0000256" key="4">
    <source>
        <dbReference type="SAM" id="MobiDB-lite"/>
    </source>
</evidence>
<feature type="compositionally biased region" description="Basic and acidic residues" evidence="4">
    <location>
        <begin position="87"/>
        <end position="119"/>
    </location>
</feature>
<feature type="compositionally biased region" description="Acidic residues" evidence="4">
    <location>
        <begin position="704"/>
        <end position="714"/>
    </location>
</feature>
<dbReference type="GO" id="GO:0003690">
    <property type="term" value="F:double-stranded DNA binding"/>
    <property type="evidence" value="ECO:0007669"/>
    <property type="project" value="EnsemblFungi"/>
</dbReference>
<evidence type="ECO:0000313" key="6">
    <source>
        <dbReference type="EMBL" id="EPY51401.1"/>
    </source>
</evidence>
<dbReference type="HOGENOM" id="CLU_301308_0_0_1"/>
<dbReference type="EMBL" id="KE546991">
    <property type="protein sequence ID" value="EPY51401.1"/>
    <property type="molecule type" value="Genomic_DNA"/>
</dbReference>
<feature type="compositionally biased region" description="Basic and acidic residues" evidence="4">
    <location>
        <begin position="57"/>
        <end position="79"/>
    </location>
</feature>
<feature type="compositionally biased region" description="Polar residues" evidence="4">
    <location>
        <begin position="19"/>
        <end position="29"/>
    </location>
</feature>
<dbReference type="STRING" id="653667.S9XC69"/>
<feature type="compositionally biased region" description="Basic and acidic residues" evidence="4">
    <location>
        <begin position="140"/>
        <end position="161"/>
    </location>
</feature>
<dbReference type="GO" id="GO:0011000">
    <property type="term" value="P:replication fork arrest at mating type locus"/>
    <property type="evidence" value="ECO:0007669"/>
    <property type="project" value="EnsemblFungi"/>
</dbReference>
<dbReference type="GO" id="GO:0000785">
    <property type="term" value="C:chromatin"/>
    <property type="evidence" value="ECO:0007669"/>
    <property type="project" value="EnsemblFungi"/>
</dbReference>
<feature type="region of interest" description="Disordered" evidence="4">
    <location>
        <begin position="1"/>
        <end position="36"/>
    </location>
</feature>
<dbReference type="GO" id="GO:0062037">
    <property type="term" value="F:D-loop DNA binding"/>
    <property type="evidence" value="ECO:0007669"/>
    <property type="project" value="EnsemblFungi"/>
</dbReference>
<accession>S9XC69</accession>
<dbReference type="OrthoDB" id="2130597at2759"/>
<organism evidence="6 7">
    <name type="scientific">Schizosaccharomyces cryophilus (strain OY26 / ATCC MYA-4695 / CBS 11777 / NBRC 106824 / NRRL Y48691)</name>
    <name type="common">Fission yeast</name>
    <dbReference type="NCBI Taxonomy" id="653667"/>
    <lineage>
        <taxon>Eukaryota</taxon>
        <taxon>Fungi</taxon>
        <taxon>Dikarya</taxon>
        <taxon>Ascomycota</taxon>
        <taxon>Taphrinomycotina</taxon>
        <taxon>Schizosaccharomycetes</taxon>
        <taxon>Schizosaccharomycetales</taxon>
        <taxon>Schizosaccharomycetaceae</taxon>
        <taxon>Schizosaccharomyces</taxon>
    </lineage>
</organism>
<evidence type="ECO:0000259" key="5">
    <source>
        <dbReference type="Pfam" id="PF09444"/>
    </source>
</evidence>